<dbReference type="AlphaFoldDB" id="A0A151AR91"/>
<dbReference type="NCBIfam" id="TIGR00731">
    <property type="entry name" value="bL25_bact_ctc"/>
    <property type="match status" value="1"/>
</dbReference>
<evidence type="ECO:0000259" key="8">
    <source>
        <dbReference type="Pfam" id="PF14693"/>
    </source>
</evidence>
<comment type="function">
    <text evidence="5">This is one of the proteins that binds to the 5S RNA in the ribosome where it forms part of the central protuberance.</text>
</comment>
<dbReference type="Pfam" id="PF01386">
    <property type="entry name" value="Ribosomal_L25p"/>
    <property type="match status" value="1"/>
</dbReference>
<dbReference type="GO" id="GO:0008097">
    <property type="term" value="F:5S rRNA binding"/>
    <property type="evidence" value="ECO:0007669"/>
    <property type="project" value="InterPro"/>
</dbReference>
<evidence type="ECO:0000256" key="5">
    <source>
        <dbReference type="HAMAP-Rule" id="MF_01334"/>
    </source>
</evidence>
<dbReference type="RefSeq" id="WP_061857056.1">
    <property type="nucleotide sequence ID" value="NZ_LTBB01000001.1"/>
</dbReference>
<accession>A0A151AR91</accession>
<feature type="compositionally biased region" description="Low complexity" evidence="6">
    <location>
        <begin position="179"/>
        <end position="197"/>
    </location>
</feature>
<gene>
    <name evidence="5 9" type="primary">ctc</name>
    <name evidence="5" type="synonym">rplY</name>
    <name evidence="9" type="ORF">CLCOL_01020</name>
</gene>
<feature type="domain" description="Large ribosomal subunit protein bL25 L25" evidence="7">
    <location>
        <begin position="4"/>
        <end position="90"/>
    </location>
</feature>
<dbReference type="InterPro" id="IPR011035">
    <property type="entry name" value="Ribosomal_bL25/Gln-tRNA_synth"/>
</dbReference>
<organism evidence="9 10">
    <name type="scientific">Clostridium colicanis DSM 13634</name>
    <dbReference type="NCBI Taxonomy" id="1121305"/>
    <lineage>
        <taxon>Bacteria</taxon>
        <taxon>Bacillati</taxon>
        <taxon>Bacillota</taxon>
        <taxon>Clostridia</taxon>
        <taxon>Eubacteriales</taxon>
        <taxon>Clostridiaceae</taxon>
        <taxon>Clostridium</taxon>
    </lineage>
</organism>
<keyword evidence="10" id="KW-1185">Reference proteome</keyword>
<comment type="similarity">
    <text evidence="5">Belongs to the bacterial ribosomal protein bL25 family. CTC subfamily.</text>
</comment>
<dbReference type="PANTHER" id="PTHR33284">
    <property type="entry name" value="RIBOSOMAL PROTEIN L25/GLN-TRNA SYNTHETASE, ANTI-CODON-BINDING DOMAIN-CONTAINING PROTEIN"/>
    <property type="match status" value="1"/>
</dbReference>
<dbReference type="InterPro" id="IPR029751">
    <property type="entry name" value="Ribosomal_L25_dom"/>
</dbReference>
<sequence>METLKGIERIKSSVHSAKRDRRKGLVPGVLYGSKTRNMLFEIGELELNKKISKIGEHGIVNLQINNENHNALIKEVQKDAVTQKIIHIDLQELDEDKVIQTEVPLVFSGEALSKDGGIIQKEKNIIKVQGKYDKIPKSICVDVSNMHIGDVYRISDLEISDEISVMEEPNTVLAVVSHSGTSGDGSDNNINSSINSTTDKKPPVEKK</sequence>
<evidence type="ECO:0000313" key="9">
    <source>
        <dbReference type="EMBL" id="KYH30164.1"/>
    </source>
</evidence>
<dbReference type="CDD" id="cd00495">
    <property type="entry name" value="Ribosomal_L25_TL5_CTC"/>
    <property type="match status" value="1"/>
</dbReference>
<feature type="region of interest" description="Disordered" evidence="6">
    <location>
        <begin position="176"/>
        <end position="207"/>
    </location>
</feature>
<evidence type="ECO:0000256" key="4">
    <source>
        <dbReference type="ARBA" id="ARBA00023274"/>
    </source>
</evidence>
<dbReference type="PATRIC" id="fig|1121305.3.peg.104"/>
<evidence type="ECO:0000256" key="3">
    <source>
        <dbReference type="ARBA" id="ARBA00022980"/>
    </source>
</evidence>
<evidence type="ECO:0000259" key="7">
    <source>
        <dbReference type="Pfam" id="PF01386"/>
    </source>
</evidence>
<dbReference type="SUPFAM" id="SSF50715">
    <property type="entry name" value="Ribosomal protein L25-like"/>
    <property type="match status" value="1"/>
</dbReference>
<dbReference type="PANTHER" id="PTHR33284:SF1">
    <property type="entry name" value="RIBOSOMAL PROTEIN L25_GLN-TRNA SYNTHETASE, ANTI-CODON-BINDING DOMAIN-CONTAINING PROTEIN"/>
    <property type="match status" value="1"/>
</dbReference>
<comment type="subunit">
    <text evidence="5">Part of the 50S ribosomal subunit; part of the 5S rRNA/L5/L18/L25 subcomplex. Contacts the 5S rRNA. Binds to the 5S rRNA independently of L5 and L18.</text>
</comment>
<proteinExistence type="inferred from homology"/>
<dbReference type="EMBL" id="LTBB01000001">
    <property type="protein sequence ID" value="KYH30164.1"/>
    <property type="molecule type" value="Genomic_DNA"/>
</dbReference>
<feature type="compositionally biased region" description="Basic and acidic residues" evidence="6">
    <location>
        <begin position="198"/>
        <end position="207"/>
    </location>
</feature>
<dbReference type="Pfam" id="PF14693">
    <property type="entry name" value="Ribosomal_TL5_C"/>
    <property type="match status" value="1"/>
</dbReference>
<keyword evidence="3 5" id="KW-0689">Ribosomal protein</keyword>
<dbReference type="STRING" id="1121305.CLCOL_01020"/>
<dbReference type="InterPro" id="IPR037121">
    <property type="entry name" value="Ribosomal_bL25_C"/>
</dbReference>
<dbReference type="InterPro" id="IPR020057">
    <property type="entry name" value="Ribosomal_bL25_b-dom"/>
</dbReference>
<reference evidence="9 10" key="1">
    <citation type="submission" date="2016-02" db="EMBL/GenBank/DDBJ databases">
        <title>Genome sequence of Clostridium colicanis DSM 13634.</title>
        <authorList>
            <person name="Poehlein A."/>
            <person name="Daniel R."/>
        </authorList>
    </citation>
    <scope>NUCLEOTIDE SEQUENCE [LARGE SCALE GENOMIC DNA]</scope>
    <source>
        <strain evidence="9 10">DSM 13634</strain>
    </source>
</reference>
<dbReference type="InterPro" id="IPR020056">
    <property type="entry name" value="Rbsml_bL25/Gln-tRNA_synth_N"/>
</dbReference>
<protein>
    <recommendedName>
        <fullName evidence="5">Large ribosomal subunit protein bL25</fullName>
    </recommendedName>
    <alternativeName>
        <fullName evidence="5">General stress protein CTC</fullName>
    </alternativeName>
</protein>
<feature type="domain" description="Large ribosomal subunit protein bL25 beta" evidence="8">
    <location>
        <begin position="99"/>
        <end position="178"/>
    </location>
</feature>
<dbReference type="InterPro" id="IPR020930">
    <property type="entry name" value="Ribosomal_uL5_bac-type"/>
</dbReference>
<keyword evidence="1 5" id="KW-0699">rRNA-binding</keyword>
<dbReference type="Proteomes" id="UP000075374">
    <property type="component" value="Unassembled WGS sequence"/>
</dbReference>
<evidence type="ECO:0000256" key="2">
    <source>
        <dbReference type="ARBA" id="ARBA00022884"/>
    </source>
</evidence>
<dbReference type="HAMAP" id="MF_01334">
    <property type="entry name" value="Ribosomal_bL25_CTC"/>
    <property type="match status" value="1"/>
</dbReference>
<comment type="caution">
    <text evidence="9">The sequence shown here is derived from an EMBL/GenBank/DDBJ whole genome shotgun (WGS) entry which is preliminary data.</text>
</comment>
<dbReference type="GO" id="GO:0006412">
    <property type="term" value="P:translation"/>
    <property type="evidence" value="ECO:0007669"/>
    <property type="project" value="UniProtKB-UniRule"/>
</dbReference>
<dbReference type="GO" id="GO:0003735">
    <property type="term" value="F:structural constituent of ribosome"/>
    <property type="evidence" value="ECO:0007669"/>
    <property type="project" value="InterPro"/>
</dbReference>
<dbReference type="GO" id="GO:0022625">
    <property type="term" value="C:cytosolic large ribosomal subunit"/>
    <property type="evidence" value="ECO:0007669"/>
    <property type="project" value="TreeGrafter"/>
</dbReference>
<dbReference type="InterPro" id="IPR001021">
    <property type="entry name" value="Ribosomal_bL25_long"/>
</dbReference>
<keyword evidence="4 5" id="KW-0687">Ribonucleoprotein</keyword>
<dbReference type="Gene3D" id="2.170.120.20">
    <property type="entry name" value="Ribosomal protein L25, beta domain"/>
    <property type="match status" value="1"/>
</dbReference>
<name>A0A151AR91_9CLOT</name>
<dbReference type="Gene3D" id="2.40.240.10">
    <property type="entry name" value="Ribosomal Protein L25, Chain P"/>
    <property type="match status" value="1"/>
</dbReference>
<evidence type="ECO:0000256" key="1">
    <source>
        <dbReference type="ARBA" id="ARBA00022730"/>
    </source>
</evidence>
<keyword evidence="2 5" id="KW-0694">RNA-binding</keyword>
<evidence type="ECO:0000313" key="10">
    <source>
        <dbReference type="Proteomes" id="UP000075374"/>
    </source>
</evidence>
<evidence type="ECO:0000256" key="6">
    <source>
        <dbReference type="SAM" id="MobiDB-lite"/>
    </source>
</evidence>